<protein>
    <submittedName>
        <fullName evidence="3">Ent-kaurenoic acid oxidase 1</fullName>
    </submittedName>
</protein>
<reference evidence="3 4" key="1">
    <citation type="journal article" date="2022" name="Nat. Plants">
        <title>Genomes of leafy and leafless Platanthera orchids illuminate the evolution of mycoheterotrophy.</title>
        <authorList>
            <person name="Li M.H."/>
            <person name="Liu K.W."/>
            <person name="Li Z."/>
            <person name="Lu H.C."/>
            <person name="Ye Q.L."/>
            <person name="Zhang D."/>
            <person name="Wang J.Y."/>
            <person name="Li Y.F."/>
            <person name="Zhong Z.M."/>
            <person name="Liu X."/>
            <person name="Yu X."/>
            <person name="Liu D.K."/>
            <person name="Tu X.D."/>
            <person name="Liu B."/>
            <person name="Hao Y."/>
            <person name="Liao X.Y."/>
            <person name="Jiang Y.T."/>
            <person name="Sun W.H."/>
            <person name="Chen J."/>
            <person name="Chen Y.Q."/>
            <person name="Ai Y."/>
            <person name="Zhai J.W."/>
            <person name="Wu S.S."/>
            <person name="Zhou Z."/>
            <person name="Hsiao Y.Y."/>
            <person name="Wu W.L."/>
            <person name="Chen Y.Y."/>
            <person name="Lin Y.F."/>
            <person name="Hsu J.L."/>
            <person name="Li C.Y."/>
            <person name="Wang Z.W."/>
            <person name="Zhao X."/>
            <person name="Zhong W.Y."/>
            <person name="Ma X.K."/>
            <person name="Ma L."/>
            <person name="Huang J."/>
            <person name="Chen G.Z."/>
            <person name="Huang M.Z."/>
            <person name="Huang L."/>
            <person name="Peng D.H."/>
            <person name="Luo Y.B."/>
            <person name="Zou S.Q."/>
            <person name="Chen S.P."/>
            <person name="Lan S."/>
            <person name="Tsai W.C."/>
            <person name="Van de Peer Y."/>
            <person name="Liu Z.J."/>
        </authorList>
    </citation>
    <scope>NUCLEOTIDE SEQUENCE [LARGE SCALE GENOMIC DNA]</scope>
    <source>
        <strain evidence="3">Lor288</strain>
    </source>
</reference>
<accession>A0ABR2MB48</accession>
<name>A0ABR2MB48_9ASPA</name>
<gene>
    <name evidence="3" type="primary">KAO1</name>
    <name evidence="3" type="ORF">KSP40_PGU020329</name>
</gene>
<feature type="compositionally biased region" description="Pro residues" evidence="1">
    <location>
        <begin position="10"/>
        <end position="21"/>
    </location>
</feature>
<feature type="region of interest" description="Disordered" evidence="1">
    <location>
        <begin position="1"/>
        <end position="21"/>
    </location>
</feature>
<evidence type="ECO:0000256" key="1">
    <source>
        <dbReference type="SAM" id="MobiDB-lite"/>
    </source>
</evidence>
<feature type="transmembrane region" description="Helical" evidence="2">
    <location>
        <begin position="47"/>
        <end position="71"/>
    </location>
</feature>
<keyword evidence="2" id="KW-0472">Membrane</keyword>
<keyword evidence="2" id="KW-1133">Transmembrane helix</keyword>
<comment type="caution">
    <text evidence="3">The sequence shown here is derived from an EMBL/GenBank/DDBJ whole genome shotgun (WGS) entry which is preliminary data.</text>
</comment>
<proteinExistence type="predicted"/>
<evidence type="ECO:0000256" key="2">
    <source>
        <dbReference type="SAM" id="Phobius"/>
    </source>
</evidence>
<keyword evidence="4" id="KW-1185">Reference proteome</keyword>
<evidence type="ECO:0000313" key="4">
    <source>
        <dbReference type="Proteomes" id="UP001412067"/>
    </source>
</evidence>
<sequence length="168" mass="19007">MTRQAEADQAPPPARAKPPPARIAHRTFKSEERAKIASSMGIFEWDWWGVAAATAAVAVVAAAAAGLRWAAMWLHEWAHERKLGDDQRRRLPPGDLGLPFIGNMWAFLRAFKSGAPDYFIDSFVRRIVRPLNVQDLLSEEGEKITSSQEWQLKHREGSITIELHWLIE</sequence>
<organism evidence="3 4">
    <name type="scientific">Platanthera guangdongensis</name>
    <dbReference type="NCBI Taxonomy" id="2320717"/>
    <lineage>
        <taxon>Eukaryota</taxon>
        <taxon>Viridiplantae</taxon>
        <taxon>Streptophyta</taxon>
        <taxon>Embryophyta</taxon>
        <taxon>Tracheophyta</taxon>
        <taxon>Spermatophyta</taxon>
        <taxon>Magnoliopsida</taxon>
        <taxon>Liliopsida</taxon>
        <taxon>Asparagales</taxon>
        <taxon>Orchidaceae</taxon>
        <taxon>Orchidoideae</taxon>
        <taxon>Orchideae</taxon>
        <taxon>Orchidinae</taxon>
        <taxon>Platanthera</taxon>
    </lineage>
</organism>
<dbReference type="EMBL" id="JBBWWR010000010">
    <property type="protein sequence ID" value="KAK8960861.1"/>
    <property type="molecule type" value="Genomic_DNA"/>
</dbReference>
<keyword evidence="2" id="KW-0812">Transmembrane</keyword>
<dbReference type="Proteomes" id="UP001412067">
    <property type="component" value="Unassembled WGS sequence"/>
</dbReference>
<evidence type="ECO:0000313" key="3">
    <source>
        <dbReference type="EMBL" id="KAK8960861.1"/>
    </source>
</evidence>